<feature type="compositionally biased region" description="Basic and acidic residues" evidence="1">
    <location>
        <begin position="474"/>
        <end position="489"/>
    </location>
</feature>
<feature type="region of interest" description="Disordered" evidence="1">
    <location>
        <begin position="558"/>
        <end position="604"/>
    </location>
</feature>
<dbReference type="Proteomes" id="UP000828390">
    <property type="component" value="Unassembled WGS sequence"/>
</dbReference>
<dbReference type="NCBIfam" id="TIGR04474">
    <property type="entry name" value="tcm_partner"/>
    <property type="match status" value="1"/>
</dbReference>
<proteinExistence type="predicted"/>
<keyword evidence="3" id="KW-1185">Reference proteome</keyword>
<sequence length="620" mass="71629">MYKKYLQAYIPMTQSDRFTLRTVIIDGFAGAGRYSNEWPNELEKYGSPLIAMMVVLEHVVKKKEESPEQNIDPVPVFGWESSLLTPMEELKSMDKDQRETCVNTQLAKVKLIFIEQDKENYTTLLCNIELLILKFLQRHFPQIKYNVMEREGVTMFSITTQPFSVSIEVQNCSFGDYQPSRSELLDKSVRSLTFVDPFGYTHTPMDHVKKFAPGEGNEIMINFMSRDVNRFAKKQPEKISQLYGLPKFDEVADDYCIGRPNTGELGEFINYVRNNICPGAQEHRSSIQKCVDTYELFLKKKTGSSYSLVFEVRGEGNCIIYHIVYITNHIRGVEVMKSAMTKCSTHEEKMLMSDYDVIRKGNKLTFQKTQNDQAVAEKIFERFKGMKDVVVQYHGNHKYEESPSVKTFVLLETVYCKWKTPLAILQKAGKIIDVLENGKPQKSKNKFPHEDSVTKKPIVTRITFALEACETDNPTKDEHTVIDNKDEKGQKRRKQGQNDQAVADKIFERFKGMKDVVVQHHGNNKNEESPSDRFPEKDSVTNELINTRIMFALEACEINNPTKDKRPDTDNKDEKGRKRRKRGQNTSEKANTKTESESKRRKKESFYVDGEINVLRMSEI</sequence>
<feature type="region of interest" description="Disordered" evidence="1">
    <location>
        <begin position="474"/>
        <end position="501"/>
    </location>
</feature>
<reference evidence="2" key="1">
    <citation type="journal article" date="2019" name="bioRxiv">
        <title>The Genome of the Zebra Mussel, Dreissena polymorpha: A Resource for Invasive Species Research.</title>
        <authorList>
            <person name="McCartney M.A."/>
            <person name="Auch B."/>
            <person name="Kono T."/>
            <person name="Mallez S."/>
            <person name="Zhang Y."/>
            <person name="Obille A."/>
            <person name="Becker A."/>
            <person name="Abrahante J.E."/>
            <person name="Garbe J."/>
            <person name="Badalamenti J.P."/>
            <person name="Herman A."/>
            <person name="Mangelson H."/>
            <person name="Liachko I."/>
            <person name="Sullivan S."/>
            <person name="Sone E.D."/>
            <person name="Koren S."/>
            <person name="Silverstein K.A.T."/>
            <person name="Beckman K.B."/>
            <person name="Gohl D.M."/>
        </authorList>
    </citation>
    <scope>NUCLEOTIDE SEQUENCE</scope>
    <source>
        <strain evidence="2">Duluth1</strain>
        <tissue evidence="2">Whole animal</tissue>
    </source>
</reference>
<feature type="compositionally biased region" description="Basic and acidic residues" evidence="1">
    <location>
        <begin position="562"/>
        <end position="576"/>
    </location>
</feature>
<accession>A0A9D4GVT2</accession>
<dbReference type="InterPro" id="IPR031009">
    <property type="entry name" value="Tcm_partner"/>
</dbReference>
<gene>
    <name evidence="2" type="ORF">DPMN_125785</name>
</gene>
<name>A0A9D4GVT2_DREPO</name>
<evidence type="ECO:0000313" key="3">
    <source>
        <dbReference type="Proteomes" id="UP000828390"/>
    </source>
</evidence>
<dbReference type="AlphaFoldDB" id="A0A9D4GVT2"/>
<evidence type="ECO:0000256" key="1">
    <source>
        <dbReference type="SAM" id="MobiDB-lite"/>
    </source>
</evidence>
<dbReference type="EMBL" id="JAIWYP010000005">
    <property type="protein sequence ID" value="KAH3823960.1"/>
    <property type="molecule type" value="Genomic_DNA"/>
</dbReference>
<reference evidence="2" key="2">
    <citation type="submission" date="2020-11" db="EMBL/GenBank/DDBJ databases">
        <authorList>
            <person name="McCartney M.A."/>
            <person name="Auch B."/>
            <person name="Kono T."/>
            <person name="Mallez S."/>
            <person name="Becker A."/>
            <person name="Gohl D.M."/>
            <person name="Silverstein K.A.T."/>
            <person name="Koren S."/>
            <person name="Bechman K.B."/>
            <person name="Herman A."/>
            <person name="Abrahante J.E."/>
            <person name="Garbe J."/>
        </authorList>
    </citation>
    <scope>NUCLEOTIDE SEQUENCE</scope>
    <source>
        <strain evidence="2">Duluth1</strain>
        <tissue evidence="2">Whole animal</tissue>
    </source>
</reference>
<organism evidence="2 3">
    <name type="scientific">Dreissena polymorpha</name>
    <name type="common">Zebra mussel</name>
    <name type="synonym">Mytilus polymorpha</name>
    <dbReference type="NCBI Taxonomy" id="45954"/>
    <lineage>
        <taxon>Eukaryota</taxon>
        <taxon>Metazoa</taxon>
        <taxon>Spiralia</taxon>
        <taxon>Lophotrochozoa</taxon>
        <taxon>Mollusca</taxon>
        <taxon>Bivalvia</taxon>
        <taxon>Autobranchia</taxon>
        <taxon>Heteroconchia</taxon>
        <taxon>Euheterodonta</taxon>
        <taxon>Imparidentia</taxon>
        <taxon>Neoheterodontei</taxon>
        <taxon>Myida</taxon>
        <taxon>Dreissenoidea</taxon>
        <taxon>Dreissenidae</taxon>
        <taxon>Dreissena</taxon>
    </lineage>
</organism>
<comment type="caution">
    <text evidence="2">The sequence shown here is derived from an EMBL/GenBank/DDBJ whole genome shotgun (WGS) entry which is preliminary data.</text>
</comment>
<evidence type="ECO:0000313" key="2">
    <source>
        <dbReference type="EMBL" id="KAH3823960.1"/>
    </source>
</evidence>
<protein>
    <submittedName>
        <fullName evidence="2">Uncharacterized protein</fullName>
    </submittedName>
</protein>